<name>A0ABN7WJ95_GIGMA</name>
<dbReference type="Proteomes" id="UP000789901">
    <property type="component" value="Unassembled WGS sequence"/>
</dbReference>
<organism evidence="1 2">
    <name type="scientific">Gigaspora margarita</name>
    <dbReference type="NCBI Taxonomy" id="4874"/>
    <lineage>
        <taxon>Eukaryota</taxon>
        <taxon>Fungi</taxon>
        <taxon>Fungi incertae sedis</taxon>
        <taxon>Mucoromycota</taxon>
        <taxon>Glomeromycotina</taxon>
        <taxon>Glomeromycetes</taxon>
        <taxon>Diversisporales</taxon>
        <taxon>Gigasporaceae</taxon>
        <taxon>Gigaspora</taxon>
    </lineage>
</organism>
<gene>
    <name evidence="1" type="ORF">GMARGA_LOCUS31260</name>
</gene>
<evidence type="ECO:0000313" key="2">
    <source>
        <dbReference type="Proteomes" id="UP000789901"/>
    </source>
</evidence>
<proteinExistence type="predicted"/>
<accession>A0ABN7WJ95</accession>
<sequence>MWVLLEGKVRAIEVDTDQKNYMTRSFNLDRLIPILREIFKDLKNIKPEETEFFTFNDRINLIPPGTSLNSLFEITTNIALLVVRYLLSTSTISHIPVGYGILSAMLQNQKNEFQFNEMISKIKPNCEDECEVSISIQVTGRKAFSNWKIGEALNEFLYQKGSTIFDIRSFSIDELLRPNPPIPEKAIANLLLNLKKGRVHLVLSIETNQLVKTVTHIQEEAKRLLLKVEELIDGTKAYRPIDYSIFIEEVLVLVQKVKKDNFEKGTAQNITQIHSTVESRKQRIKIDLGDEEVPVVMYRIITNALQ</sequence>
<reference evidence="1 2" key="1">
    <citation type="submission" date="2021-06" db="EMBL/GenBank/DDBJ databases">
        <authorList>
            <person name="Kallberg Y."/>
            <person name="Tangrot J."/>
            <person name="Rosling A."/>
        </authorList>
    </citation>
    <scope>NUCLEOTIDE SEQUENCE [LARGE SCALE GENOMIC DNA]</scope>
    <source>
        <strain evidence="1 2">120-4 pot B 10/14</strain>
    </source>
</reference>
<feature type="non-terminal residue" evidence="1">
    <location>
        <position position="306"/>
    </location>
</feature>
<evidence type="ECO:0000313" key="1">
    <source>
        <dbReference type="EMBL" id="CAG8832859.1"/>
    </source>
</evidence>
<keyword evidence="2" id="KW-1185">Reference proteome</keyword>
<protein>
    <submittedName>
        <fullName evidence="1">1577_t:CDS:1</fullName>
    </submittedName>
</protein>
<dbReference type="EMBL" id="CAJVQB010046212">
    <property type="protein sequence ID" value="CAG8832859.1"/>
    <property type="molecule type" value="Genomic_DNA"/>
</dbReference>
<comment type="caution">
    <text evidence="1">The sequence shown here is derived from an EMBL/GenBank/DDBJ whole genome shotgun (WGS) entry which is preliminary data.</text>
</comment>